<feature type="region of interest" description="Disordered" evidence="1">
    <location>
        <begin position="1"/>
        <end position="36"/>
    </location>
</feature>
<sequence>MHSTNSRARDRRSFLQRRYAADRQTAPGSSLTSSLGQVVAEPNTTASALLIKVAASKLTANAPQQSSAAEPGQKNADSSKNKHSRAHAYTTRSPGQTESPALFSPKTREAFTFRLPENGSGTVDNRRAAATRRPSVDMGIEGQAPRVRRPSTGAGPFIPDPLMPVEECNERIERLIQRVRQKHREYTAIQALTSPTMPSMPTRLDPSPIPSPVLSRRGNDRQCRTAAASSETVSTASLGGGSNHSASGVPERQDNADNAIDYADGLFSPRRRAVTMDQSTRDSKRKSRVAAGMQDTPNKSPSSIRVKLEKLRARRLARMEEEAAAAATEETAASPEHSPISPLHAVFSARGDVTNSVYMSSGHTYSNGEAIRQDDSLEPAAFYGGDEDPDFFDNREIVALFQEMPLPLKDIDWDKQVYYYHVGQTNEAYRKAAEEVEIRDCRAECLIDLLGEKKAMRVLNASKRKKQAAEQTRRRRASGESGSAAETIQGLSSHSIEMDEDDANALLSWIDDDSNDDGYDDGEELSFDWSRAGFGYMEFRRQSRASLSSISLLSPGGDNGGGTLGRDANALPPLPLPSARATAAAPHSGRPAVGAPKTPVTAAGTTAFSSNQGDSQNDFPSASLLGTTTSNSVWNLSPVTARVAADNFSEAIQVPKSPPRASSGRELLTRLPGSVGRALSQRRGNAGLRSGEAKQMRPASVH</sequence>
<dbReference type="EMBL" id="JANBTW010000242">
    <property type="protein sequence ID" value="KAJ2667999.1"/>
    <property type="molecule type" value="Genomic_DNA"/>
</dbReference>
<feature type="compositionally biased region" description="Low complexity" evidence="1">
    <location>
        <begin position="577"/>
        <end position="586"/>
    </location>
</feature>
<feature type="compositionally biased region" description="Low complexity" evidence="1">
    <location>
        <begin position="324"/>
        <end position="333"/>
    </location>
</feature>
<organism evidence="2 3">
    <name type="scientific">Coemansia spiralis</name>
    <dbReference type="NCBI Taxonomy" id="417178"/>
    <lineage>
        <taxon>Eukaryota</taxon>
        <taxon>Fungi</taxon>
        <taxon>Fungi incertae sedis</taxon>
        <taxon>Zoopagomycota</taxon>
        <taxon>Kickxellomycotina</taxon>
        <taxon>Kickxellomycetes</taxon>
        <taxon>Kickxellales</taxon>
        <taxon>Kickxellaceae</taxon>
        <taxon>Coemansia</taxon>
    </lineage>
</organism>
<evidence type="ECO:0000313" key="2">
    <source>
        <dbReference type="EMBL" id="KAJ2667999.1"/>
    </source>
</evidence>
<protein>
    <submittedName>
        <fullName evidence="2">Uncharacterized protein</fullName>
    </submittedName>
</protein>
<feature type="region of interest" description="Disordered" evidence="1">
    <location>
        <begin position="195"/>
        <end position="254"/>
    </location>
</feature>
<feature type="compositionally biased region" description="Polar residues" evidence="1">
    <location>
        <begin position="26"/>
        <end position="36"/>
    </location>
</feature>
<dbReference type="Proteomes" id="UP001151518">
    <property type="component" value="Unassembled WGS sequence"/>
</dbReference>
<comment type="caution">
    <text evidence="2">The sequence shown here is derived from an EMBL/GenBank/DDBJ whole genome shotgun (WGS) entry which is preliminary data.</text>
</comment>
<feature type="compositionally biased region" description="Polar residues" evidence="1">
    <location>
        <begin position="90"/>
        <end position="99"/>
    </location>
</feature>
<name>A0A9W8G173_9FUNG</name>
<dbReference type="OrthoDB" id="5594704at2759"/>
<evidence type="ECO:0000313" key="3">
    <source>
        <dbReference type="Proteomes" id="UP001151518"/>
    </source>
</evidence>
<feature type="compositionally biased region" description="Polar residues" evidence="1">
    <location>
        <begin position="603"/>
        <end position="623"/>
    </location>
</feature>
<feature type="region of interest" description="Disordered" evidence="1">
    <location>
        <begin position="558"/>
        <end position="623"/>
    </location>
</feature>
<feature type="region of interest" description="Disordered" evidence="1">
    <location>
        <begin position="62"/>
        <end position="103"/>
    </location>
</feature>
<proteinExistence type="predicted"/>
<feature type="non-terminal residue" evidence="2">
    <location>
        <position position="702"/>
    </location>
</feature>
<gene>
    <name evidence="2" type="ORF">GGI25_006501</name>
</gene>
<evidence type="ECO:0000256" key="1">
    <source>
        <dbReference type="SAM" id="MobiDB-lite"/>
    </source>
</evidence>
<feature type="compositionally biased region" description="Low complexity" evidence="1">
    <location>
        <begin position="225"/>
        <end position="237"/>
    </location>
</feature>
<feature type="region of interest" description="Disordered" evidence="1">
    <location>
        <begin position="461"/>
        <end position="495"/>
    </location>
</feature>
<feature type="region of interest" description="Disordered" evidence="1">
    <location>
        <begin position="320"/>
        <end position="340"/>
    </location>
</feature>
<feature type="region of interest" description="Disordered" evidence="1">
    <location>
        <begin position="654"/>
        <end position="702"/>
    </location>
</feature>
<feature type="region of interest" description="Disordered" evidence="1">
    <location>
        <begin position="270"/>
        <end position="302"/>
    </location>
</feature>
<reference evidence="2" key="1">
    <citation type="submission" date="2022-07" db="EMBL/GenBank/DDBJ databases">
        <title>Phylogenomic reconstructions and comparative analyses of Kickxellomycotina fungi.</title>
        <authorList>
            <person name="Reynolds N.K."/>
            <person name="Stajich J.E."/>
            <person name="Barry K."/>
            <person name="Grigoriev I.V."/>
            <person name="Crous P."/>
            <person name="Smith M.E."/>
        </authorList>
    </citation>
    <scope>NUCLEOTIDE SEQUENCE</scope>
    <source>
        <strain evidence="2">NRRL 3115</strain>
    </source>
</reference>
<dbReference type="AlphaFoldDB" id="A0A9W8G173"/>
<accession>A0A9W8G173</accession>